<reference evidence="1 2" key="1">
    <citation type="submission" date="2019-10" db="EMBL/GenBank/DDBJ databases">
        <authorList>
            <person name="Palmer J.M."/>
        </authorList>
    </citation>
    <scope>NUCLEOTIDE SEQUENCE [LARGE SCALE GENOMIC DNA]</scope>
    <source>
        <strain evidence="1 2">TWF730</strain>
    </source>
</reference>
<organism evidence="1 2">
    <name type="scientific">Orbilia blumenaviensis</name>
    <dbReference type="NCBI Taxonomy" id="1796055"/>
    <lineage>
        <taxon>Eukaryota</taxon>
        <taxon>Fungi</taxon>
        <taxon>Dikarya</taxon>
        <taxon>Ascomycota</taxon>
        <taxon>Pezizomycotina</taxon>
        <taxon>Orbiliomycetes</taxon>
        <taxon>Orbiliales</taxon>
        <taxon>Orbiliaceae</taxon>
        <taxon>Orbilia</taxon>
    </lineage>
</organism>
<comment type="caution">
    <text evidence="1">The sequence shown here is derived from an EMBL/GenBank/DDBJ whole genome shotgun (WGS) entry which is preliminary data.</text>
</comment>
<evidence type="ECO:0000313" key="2">
    <source>
        <dbReference type="Proteomes" id="UP001373714"/>
    </source>
</evidence>
<name>A0AAV9UAI5_9PEZI</name>
<gene>
    <name evidence="1" type="ORF">TWF730_002613</name>
</gene>
<evidence type="ECO:0000313" key="1">
    <source>
        <dbReference type="EMBL" id="KAK6338550.1"/>
    </source>
</evidence>
<accession>A0AAV9UAI5</accession>
<dbReference type="AlphaFoldDB" id="A0AAV9UAI5"/>
<keyword evidence="2" id="KW-1185">Reference proteome</keyword>
<dbReference type="EMBL" id="JAVHNS010000012">
    <property type="protein sequence ID" value="KAK6338550.1"/>
    <property type="molecule type" value="Genomic_DNA"/>
</dbReference>
<dbReference type="Proteomes" id="UP001373714">
    <property type="component" value="Unassembled WGS sequence"/>
</dbReference>
<proteinExistence type="predicted"/>
<protein>
    <submittedName>
        <fullName evidence="1">Uncharacterized protein</fullName>
    </submittedName>
</protein>
<sequence length="266" mass="30263">MHDQVHPSIEEIIRIRCDTAQQIHNTLAARLHANRHVNYGDFWDQEFQNLLTMNWNEQAEEIKANIYGYTAACSYCRCVETDDGVVELVEGLRTTWLDFEWFRCDENILRACTNILGCICIAMLGEPRPKTTSVALPGSGLYRARKGWKGKPVNGALLDKIWDRYVREHPDQYDMNIDYEDAGYNTLGGLEDVKGVGDRQLARGTKEPYYLEGRTRDDRWDSLNMLGEVFNGGSSSILKRDDGVINTKPRCGGSDLENTVSERQSS</sequence>